<dbReference type="AlphaFoldDB" id="A0A2J5HMU4"/>
<organism evidence="1 2">
    <name type="scientific">Aspergillus taichungensis</name>
    <dbReference type="NCBI Taxonomy" id="482145"/>
    <lineage>
        <taxon>Eukaryota</taxon>
        <taxon>Fungi</taxon>
        <taxon>Dikarya</taxon>
        <taxon>Ascomycota</taxon>
        <taxon>Pezizomycotina</taxon>
        <taxon>Eurotiomycetes</taxon>
        <taxon>Eurotiomycetidae</taxon>
        <taxon>Eurotiales</taxon>
        <taxon>Aspergillaceae</taxon>
        <taxon>Aspergillus</taxon>
        <taxon>Aspergillus subgen. Circumdati</taxon>
    </lineage>
</organism>
<gene>
    <name evidence="1" type="ORF">BDW42DRAFT_174710</name>
</gene>
<dbReference type="Proteomes" id="UP000235023">
    <property type="component" value="Unassembled WGS sequence"/>
</dbReference>
<protein>
    <submittedName>
        <fullName evidence="1">Uncharacterized protein</fullName>
    </submittedName>
</protein>
<evidence type="ECO:0000313" key="1">
    <source>
        <dbReference type="EMBL" id="PLN78508.1"/>
    </source>
</evidence>
<evidence type="ECO:0000313" key="2">
    <source>
        <dbReference type="Proteomes" id="UP000235023"/>
    </source>
</evidence>
<dbReference type="EMBL" id="KZ559575">
    <property type="protein sequence ID" value="PLN78508.1"/>
    <property type="molecule type" value="Genomic_DNA"/>
</dbReference>
<sequence>MYIFFVIKRPMRSSVIYAHACLMYSHFSLINAGITRHILCSMYVEENISGGIKNKEVKKSRNQDS</sequence>
<proteinExistence type="predicted"/>
<accession>A0A2J5HMU4</accession>
<reference evidence="2" key="1">
    <citation type="submission" date="2017-12" db="EMBL/GenBank/DDBJ databases">
        <authorList>
            <consortium name="DOE Joint Genome Institute"/>
            <person name="Mondo S.J."/>
            <person name="Kjaerbolling I."/>
            <person name="Vesth T.C."/>
            <person name="Frisvad J.C."/>
            <person name="Nybo J.L."/>
            <person name="Theobald S."/>
            <person name="Kuo A."/>
            <person name="Bowyer P."/>
            <person name="Matsuda Y."/>
            <person name="Lyhne E.K."/>
            <person name="Kogle M.E."/>
            <person name="Clum A."/>
            <person name="Lipzen A."/>
            <person name="Salamov A."/>
            <person name="Ngan C.Y."/>
            <person name="Daum C."/>
            <person name="Chiniquy J."/>
            <person name="Barry K."/>
            <person name="LaButti K."/>
            <person name="Haridas S."/>
            <person name="Simmons B.A."/>
            <person name="Magnuson J.K."/>
            <person name="Mortensen U.H."/>
            <person name="Larsen T.O."/>
            <person name="Grigoriev I.V."/>
            <person name="Baker S.E."/>
            <person name="Andersen M.R."/>
            <person name="Nordberg H.P."/>
            <person name="Cantor M.N."/>
            <person name="Hua S.X."/>
        </authorList>
    </citation>
    <scope>NUCLEOTIDE SEQUENCE [LARGE SCALE GENOMIC DNA]</scope>
    <source>
        <strain evidence="2">IBT 19404</strain>
    </source>
</reference>
<name>A0A2J5HMU4_9EURO</name>
<keyword evidence="2" id="KW-1185">Reference proteome</keyword>